<accession>A0A813EUA7</accession>
<feature type="region of interest" description="Disordered" evidence="1">
    <location>
        <begin position="62"/>
        <end position="105"/>
    </location>
</feature>
<feature type="compositionally biased region" description="Low complexity" evidence="1">
    <location>
        <begin position="68"/>
        <end position="79"/>
    </location>
</feature>
<feature type="non-terminal residue" evidence="2">
    <location>
        <position position="1"/>
    </location>
</feature>
<organism evidence="2 3">
    <name type="scientific">Polarella glacialis</name>
    <name type="common">Dinoflagellate</name>
    <dbReference type="NCBI Taxonomy" id="89957"/>
    <lineage>
        <taxon>Eukaryota</taxon>
        <taxon>Sar</taxon>
        <taxon>Alveolata</taxon>
        <taxon>Dinophyceae</taxon>
        <taxon>Suessiales</taxon>
        <taxon>Suessiaceae</taxon>
        <taxon>Polarella</taxon>
    </lineage>
</organism>
<feature type="non-terminal residue" evidence="2">
    <location>
        <position position="116"/>
    </location>
</feature>
<comment type="caution">
    <text evidence="2">The sequence shown here is derived from an EMBL/GenBank/DDBJ whole genome shotgun (WGS) entry which is preliminary data.</text>
</comment>
<gene>
    <name evidence="2" type="ORF">PGLA1383_LOCUS20138</name>
</gene>
<evidence type="ECO:0000313" key="3">
    <source>
        <dbReference type="Proteomes" id="UP000654075"/>
    </source>
</evidence>
<keyword evidence="3" id="KW-1185">Reference proteome</keyword>
<name>A0A813EUA7_POLGL</name>
<feature type="compositionally biased region" description="Basic and acidic residues" evidence="1">
    <location>
        <begin position="89"/>
        <end position="103"/>
    </location>
</feature>
<dbReference type="EMBL" id="CAJNNV010013622">
    <property type="protein sequence ID" value="CAE8601868.1"/>
    <property type="molecule type" value="Genomic_DNA"/>
</dbReference>
<dbReference type="AlphaFoldDB" id="A0A813EUA7"/>
<sequence length="116" mass="12677">VRADGATGPRHQTTRPQAMLPKLDVHGGRGHFQDLSRGGLEGVVPLPRLRLLRQVSPVHREELPLIPRPGRGSTPRGRGAAVEPGAAARGRDEESGERMEVPRRGRCLLRPLHAEK</sequence>
<proteinExistence type="predicted"/>
<protein>
    <submittedName>
        <fullName evidence="2">Uncharacterized protein</fullName>
    </submittedName>
</protein>
<dbReference type="Proteomes" id="UP000654075">
    <property type="component" value="Unassembled WGS sequence"/>
</dbReference>
<evidence type="ECO:0000313" key="2">
    <source>
        <dbReference type="EMBL" id="CAE8601868.1"/>
    </source>
</evidence>
<evidence type="ECO:0000256" key="1">
    <source>
        <dbReference type="SAM" id="MobiDB-lite"/>
    </source>
</evidence>
<reference evidence="2" key="1">
    <citation type="submission" date="2021-02" db="EMBL/GenBank/DDBJ databases">
        <authorList>
            <person name="Dougan E. K."/>
            <person name="Rhodes N."/>
            <person name="Thang M."/>
            <person name="Chan C."/>
        </authorList>
    </citation>
    <scope>NUCLEOTIDE SEQUENCE</scope>
</reference>